<proteinExistence type="predicted"/>
<feature type="compositionally biased region" description="Basic residues" evidence="1">
    <location>
        <begin position="126"/>
        <end position="145"/>
    </location>
</feature>
<dbReference type="EnsemblMetazoa" id="ACUA014565-RA">
    <property type="protein sequence ID" value="ACUA014565-PA"/>
    <property type="gene ID" value="ACUA014565"/>
</dbReference>
<reference evidence="3" key="1">
    <citation type="submission" date="2013-09" db="EMBL/GenBank/DDBJ databases">
        <title>The Genome Sequence of Anopheles culicifacies species A.</title>
        <authorList>
            <consortium name="The Broad Institute Genomics Platform"/>
            <person name="Neafsey D.E."/>
            <person name="Besansky N."/>
            <person name="Howell P."/>
            <person name="Walton C."/>
            <person name="Young S.K."/>
            <person name="Zeng Q."/>
            <person name="Gargeya S."/>
            <person name="Fitzgerald M."/>
            <person name="Haas B."/>
            <person name="Abouelleil A."/>
            <person name="Allen A.W."/>
            <person name="Alvarado L."/>
            <person name="Arachchi H.M."/>
            <person name="Berlin A.M."/>
            <person name="Chapman S.B."/>
            <person name="Gainer-Dewar J."/>
            <person name="Goldberg J."/>
            <person name="Griggs A."/>
            <person name="Gujja S."/>
            <person name="Hansen M."/>
            <person name="Howarth C."/>
            <person name="Imamovic A."/>
            <person name="Ireland A."/>
            <person name="Larimer J."/>
            <person name="McCowan C."/>
            <person name="Murphy C."/>
            <person name="Pearson M."/>
            <person name="Poon T.W."/>
            <person name="Priest M."/>
            <person name="Roberts A."/>
            <person name="Saif S."/>
            <person name="Shea T."/>
            <person name="Sisk P."/>
            <person name="Sykes S."/>
            <person name="Wortman J."/>
            <person name="Nusbaum C."/>
            <person name="Birren B."/>
        </authorList>
    </citation>
    <scope>NUCLEOTIDE SEQUENCE [LARGE SCALE GENOMIC DNA]</scope>
    <source>
        <strain evidence="3">A-37</strain>
    </source>
</reference>
<feature type="compositionally biased region" description="Gly residues" evidence="1">
    <location>
        <begin position="154"/>
        <end position="170"/>
    </location>
</feature>
<organism evidence="2 3">
    <name type="scientific">Anopheles culicifacies</name>
    <dbReference type="NCBI Taxonomy" id="139723"/>
    <lineage>
        <taxon>Eukaryota</taxon>
        <taxon>Metazoa</taxon>
        <taxon>Ecdysozoa</taxon>
        <taxon>Arthropoda</taxon>
        <taxon>Hexapoda</taxon>
        <taxon>Insecta</taxon>
        <taxon>Pterygota</taxon>
        <taxon>Neoptera</taxon>
        <taxon>Endopterygota</taxon>
        <taxon>Diptera</taxon>
        <taxon>Nematocera</taxon>
        <taxon>Culicoidea</taxon>
        <taxon>Culicidae</taxon>
        <taxon>Anophelinae</taxon>
        <taxon>Anopheles</taxon>
        <taxon>culicifacies species complex</taxon>
    </lineage>
</organism>
<dbReference type="Proteomes" id="UP000075883">
    <property type="component" value="Unassembled WGS sequence"/>
</dbReference>
<dbReference type="EMBL" id="AXCM01013743">
    <property type="status" value="NOT_ANNOTATED_CDS"/>
    <property type="molecule type" value="Genomic_DNA"/>
</dbReference>
<reference evidence="2" key="2">
    <citation type="submission" date="2020-05" db="UniProtKB">
        <authorList>
            <consortium name="EnsemblMetazoa"/>
        </authorList>
    </citation>
    <scope>IDENTIFICATION</scope>
    <source>
        <strain evidence="2">A-37</strain>
    </source>
</reference>
<keyword evidence="3" id="KW-1185">Reference proteome</keyword>
<protein>
    <submittedName>
        <fullName evidence="2">Uncharacterized protein</fullName>
    </submittedName>
</protein>
<accession>A0A182MC10</accession>
<evidence type="ECO:0000313" key="3">
    <source>
        <dbReference type="Proteomes" id="UP000075883"/>
    </source>
</evidence>
<name>A0A182MC10_9DIPT</name>
<feature type="compositionally biased region" description="Gly residues" evidence="1">
    <location>
        <begin position="63"/>
        <end position="79"/>
    </location>
</feature>
<feature type="region of interest" description="Disordered" evidence="1">
    <location>
        <begin position="126"/>
        <end position="176"/>
    </location>
</feature>
<dbReference type="VEuPathDB" id="VectorBase:ACUA014565"/>
<feature type="region of interest" description="Disordered" evidence="1">
    <location>
        <begin position="54"/>
        <end position="82"/>
    </location>
</feature>
<evidence type="ECO:0000256" key="1">
    <source>
        <dbReference type="SAM" id="MobiDB-lite"/>
    </source>
</evidence>
<sequence>MTDLCALTAAIPGHLFPAVNQEMKVEYPMVGNAVNGDTIMATNPNHLMLHQRQHLEQNQRTGGAAGGAGGAGTGAGGQAGQQQASAGQQQLVVVQVMEGNTTQVIKYEIIHDTSRQSNVDATYHTYHHQHHHHQQQQQQQHHHHTSVVTLQSGAAGGGGGVVADGSGGATGQEQHLQDVVVSTAGIVKHEKF</sequence>
<dbReference type="AlphaFoldDB" id="A0A182MC10"/>
<evidence type="ECO:0000313" key="2">
    <source>
        <dbReference type="EnsemblMetazoa" id="ACUA014565-PA"/>
    </source>
</evidence>